<protein>
    <submittedName>
        <fullName evidence="1">Uncharacterized protein</fullName>
    </submittedName>
</protein>
<dbReference type="Proteomes" id="UP000824120">
    <property type="component" value="Chromosome 6"/>
</dbReference>
<organism evidence="1 2">
    <name type="scientific">Solanum commersonii</name>
    <name type="common">Commerson's wild potato</name>
    <name type="synonym">Commerson's nightshade</name>
    <dbReference type="NCBI Taxonomy" id="4109"/>
    <lineage>
        <taxon>Eukaryota</taxon>
        <taxon>Viridiplantae</taxon>
        <taxon>Streptophyta</taxon>
        <taxon>Embryophyta</taxon>
        <taxon>Tracheophyta</taxon>
        <taxon>Spermatophyta</taxon>
        <taxon>Magnoliopsida</taxon>
        <taxon>eudicotyledons</taxon>
        <taxon>Gunneridae</taxon>
        <taxon>Pentapetalae</taxon>
        <taxon>asterids</taxon>
        <taxon>lamiids</taxon>
        <taxon>Solanales</taxon>
        <taxon>Solanaceae</taxon>
        <taxon>Solanoideae</taxon>
        <taxon>Solaneae</taxon>
        <taxon>Solanum</taxon>
    </lineage>
</organism>
<dbReference type="PANTHER" id="PTHR33710:SF80">
    <property type="entry name" value="ENDONUCLEASE_EXONUCLEASE_PHOSPHATASE"/>
    <property type="match status" value="1"/>
</dbReference>
<reference evidence="1 2" key="1">
    <citation type="submission" date="2020-09" db="EMBL/GenBank/DDBJ databases">
        <title>De no assembly of potato wild relative species, Solanum commersonii.</title>
        <authorList>
            <person name="Cho K."/>
        </authorList>
    </citation>
    <scope>NUCLEOTIDE SEQUENCE [LARGE SCALE GENOMIC DNA]</scope>
    <source>
        <strain evidence="1">LZ3.2</strain>
        <tissue evidence="1">Leaf</tissue>
    </source>
</reference>
<gene>
    <name evidence="1" type="ORF">H5410_030154</name>
</gene>
<keyword evidence="2" id="KW-1185">Reference proteome</keyword>
<name>A0A9J5YGM6_SOLCO</name>
<dbReference type="PANTHER" id="PTHR33710">
    <property type="entry name" value="BNAC02G09200D PROTEIN"/>
    <property type="match status" value="1"/>
</dbReference>
<accession>A0A9J5YGM6</accession>
<proteinExistence type="predicted"/>
<dbReference type="EMBL" id="JACXVP010000006">
    <property type="protein sequence ID" value="KAG5598784.1"/>
    <property type="molecule type" value="Genomic_DNA"/>
</dbReference>
<evidence type="ECO:0000313" key="2">
    <source>
        <dbReference type="Proteomes" id="UP000824120"/>
    </source>
</evidence>
<evidence type="ECO:0000313" key="1">
    <source>
        <dbReference type="EMBL" id="KAG5598784.1"/>
    </source>
</evidence>
<dbReference type="OrthoDB" id="1259371at2759"/>
<sequence>MYVVCHCWGFYCNTSSSRKLKGDLVFYKEIRIFFECTQDLHLSELNWMGDYYTWTNRQHGADRVSRRIDIVLGNYEWLLNWEHIYVHSKRKVPFKFFNVWTEHNQFTELVQGVWQQYHLTDNLRDMWRKQQELQYALKQCSGKQALHRLKRDASLLCFTD</sequence>
<dbReference type="AlphaFoldDB" id="A0A9J5YGM6"/>
<comment type="caution">
    <text evidence="1">The sequence shown here is derived from an EMBL/GenBank/DDBJ whole genome shotgun (WGS) entry which is preliminary data.</text>
</comment>